<evidence type="ECO:0000313" key="1">
    <source>
        <dbReference type="EMBL" id="ASN68083.1"/>
    </source>
</evidence>
<sequence length="179" mass="21378">MRLISEYLPILRNAIKHDTPFTFDGHTYDVADRDERNYAVQSILNECYYDDTQLDEVAFLLLYEEMTDSHPDKMTNTEYPFYSNTQLARRKHGTHRKNDGRGMKEVPLWCADNVATDGKDYSYPKRRKREDRENRYIDEVSISRNKERRLLYRKFLRGELDGQFTVKIATGEIIRHKIE</sequence>
<reference evidence="1" key="1">
    <citation type="submission" date="2017-06" db="EMBL/GenBank/DDBJ databases">
        <title>Novel phages from South African skin metaviromes.</title>
        <authorList>
            <person name="van Zyl L.J."/>
            <person name="Abrahams Y."/>
            <person name="Stander E.A."/>
            <person name="Kirby B.M."/>
            <person name="Clavaud C."/>
            <person name="Farcet C."/>
            <person name="Breton L."/>
            <person name="Trindade M.I."/>
        </authorList>
    </citation>
    <scope>NUCLEOTIDE SEQUENCE</scope>
</reference>
<name>A0A2H4J2L4_9CAUD</name>
<gene>
    <name evidence="1" type="ORF">8F11_48</name>
</gene>
<proteinExistence type="predicted"/>
<dbReference type="EMBL" id="MF417871">
    <property type="protein sequence ID" value="ASN68083.1"/>
    <property type="molecule type" value="Genomic_DNA"/>
</dbReference>
<protein>
    <submittedName>
        <fullName evidence="1">Uncharacterized protein</fullName>
    </submittedName>
</protein>
<accession>A0A2H4J2L4</accession>
<organism evidence="1">
    <name type="scientific">uncultured Caudovirales phage</name>
    <dbReference type="NCBI Taxonomy" id="2100421"/>
    <lineage>
        <taxon>Viruses</taxon>
        <taxon>Duplodnaviria</taxon>
        <taxon>Heunggongvirae</taxon>
        <taxon>Uroviricota</taxon>
        <taxon>Caudoviricetes</taxon>
        <taxon>Peduoviridae</taxon>
        <taxon>Maltschvirus</taxon>
        <taxon>Maltschvirus maltsch</taxon>
    </lineage>
</organism>